<organism evidence="1 2">
    <name type="scientific">Rhizoctonia solani</name>
    <dbReference type="NCBI Taxonomy" id="456999"/>
    <lineage>
        <taxon>Eukaryota</taxon>
        <taxon>Fungi</taxon>
        <taxon>Dikarya</taxon>
        <taxon>Basidiomycota</taxon>
        <taxon>Agaricomycotina</taxon>
        <taxon>Agaricomycetes</taxon>
        <taxon>Cantharellales</taxon>
        <taxon>Ceratobasidiaceae</taxon>
        <taxon>Rhizoctonia</taxon>
    </lineage>
</organism>
<name>A0A8H2XIN8_9AGAM</name>
<comment type="caution">
    <text evidence="1">The sequence shown here is derived from an EMBL/GenBank/DDBJ whole genome shotgun (WGS) entry which is preliminary data.</text>
</comment>
<sequence>MIGDLSIETHLHWGRTIAHYPSSYSEKALFARLAAPISGTKSEIGRAIALDIMEEISMLGGSGSEQHEEALSRITLPKLESVLELTCFPRELGNFAAPKLIAGCIVLMSSVKPSPFTYEYGYLCFRLLLIALNTCLLKYGKHLDKTILIMDRAPLGHQLSAFWHEAAYRVAGEINLGNEISPGIHNLASLRLWTTPLLGRPQMDKLLNILHTDLKYFLAALRGGNSLGLSGLMYIMWNRLENEKACLDEVSYKERLFKPCHRVFSRFRLATSNFGWEPHVLRYLYHHAGMDNFQEEYIIDVDDSRNIIQAYIDYMESFDIRFKCFDINILMNIVAPLVAPGCEDLLPTVFETSVRVLWDSLSPGMSSHLYFGLVPVLSGILHVFREILERLKPPGDSDRAWIIDSIIKEDVVDLLIRVLLLLTPQKDDPEGETVAQDVYALARNFFDMTAFLPKEYLATRLAESAFCDWWKYLSNFAATCLLEPPGTVFSMSAICSNFLNNLFSHIWGDGWMRKGLDYQTFEFCRNPRCPDPALAKYTCPGEMGDTFCSVNCLAFRITSP</sequence>
<gene>
    <name evidence="1" type="ORF">RDB_LOCUS12246</name>
</gene>
<reference evidence="1" key="1">
    <citation type="submission" date="2021-01" db="EMBL/GenBank/DDBJ databases">
        <authorList>
            <person name="Kaushik A."/>
        </authorList>
    </citation>
    <scope>NUCLEOTIDE SEQUENCE</scope>
    <source>
        <strain evidence="1">Type strain: AG8-Rh-89/</strain>
    </source>
</reference>
<evidence type="ECO:0000313" key="2">
    <source>
        <dbReference type="Proteomes" id="UP000663850"/>
    </source>
</evidence>
<evidence type="ECO:0000313" key="1">
    <source>
        <dbReference type="EMBL" id="CAE6423256.1"/>
    </source>
</evidence>
<dbReference type="OrthoDB" id="2228at2759"/>
<protein>
    <submittedName>
        <fullName evidence="1">Uncharacterized protein</fullName>
    </submittedName>
</protein>
<dbReference type="AlphaFoldDB" id="A0A8H2XIN8"/>
<dbReference type="EMBL" id="CAJMWZ010000678">
    <property type="protein sequence ID" value="CAE6423256.1"/>
    <property type="molecule type" value="Genomic_DNA"/>
</dbReference>
<accession>A0A8H2XIN8</accession>
<proteinExistence type="predicted"/>
<dbReference type="Proteomes" id="UP000663850">
    <property type="component" value="Unassembled WGS sequence"/>
</dbReference>